<keyword evidence="1" id="KW-1133">Transmembrane helix</keyword>
<dbReference type="Gene3D" id="1.20.144.10">
    <property type="entry name" value="Phosphatidic acid phosphatase type 2/haloperoxidase"/>
    <property type="match status" value="1"/>
</dbReference>
<evidence type="ECO:0000259" key="2">
    <source>
        <dbReference type="Pfam" id="PF14378"/>
    </source>
</evidence>
<gene>
    <name evidence="4" type="ORF">CHH67_00050</name>
    <name evidence="3" type="ORF">GNP94_00105</name>
</gene>
<dbReference type="SUPFAM" id="SSF48317">
    <property type="entry name" value="Acid phosphatase/Vanadium-dependent haloperoxidase"/>
    <property type="match status" value="1"/>
</dbReference>
<evidence type="ECO:0000313" key="6">
    <source>
        <dbReference type="Proteomes" id="UP000435177"/>
    </source>
</evidence>
<sequence>MTAIALLTSINVVLLLWMGTQRNPVYVFLGIARELFSSMRYLLLLAALVSIFLLNYLEQQLEALLVASRLDFTPWVFQLEGAFVQSVQHLFHAPWLTPVLVYFYITVFQALIIGSFGVYLFQRNHQFAYATGYAVLINYVVAMPFYLFFPVHETWNFEPAGVSFFMLEAFPDFEAVYRPLSGLDNCFPSLHTSLSITMAVLAARSGNKIWMLITSISAAIIVFSIFYLGIHWLTDMIAGTMLGVMAASLGVYFGELTMRKTAAAPAMNF</sequence>
<evidence type="ECO:0000313" key="3">
    <source>
        <dbReference type="EMBL" id="MUG64403.1"/>
    </source>
</evidence>
<comment type="caution">
    <text evidence="4">The sequence shown here is derived from an EMBL/GenBank/DDBJ whole genome shotgun (WGS) entry which is preliminary data.</text>
</comment>
<dbReference type="EMBL" id="NPBY01000001">
    <property type="protein sequence ID" value="PAD80570.1"/>
    <property type="molecule type" value="Genomic_DNA"/>
</dbReference>
<dbReference type="InterPro" id="IPR036938">
    <property type="entry name" value="PAP2/HPO_sf"/>
</dbReference>
<dbReference type="AlphaFoldDB" id="A0A268F5E0"/>
<keyword evidence="1" id="KW-0812">Transmembrane</keyword>
<keyword evidence="1" id="KW-0472">Membrane</keyword>
<dbReference type="Proteomes" id="UP000435177">
    <property type="component" value="Unassembled WGS sequence"/>
</dbReference>
<evidence type="ECO:0000256" key="1">
    <source>
        <dbReference type="SAM" id="Phobius"/>
    </source>
</evidence>
<dbReference type="OrthoDB" id="9775789at2"/>
<accession>A0A268F5E0</accession>
<proteinExistence type="predicted"/>
<organism evidence="4 5">
    <name type="scientific">Paenibacillus campinasensis</name>
    <dbReference type="NCBI Taxonomy" id="66347"/>
    <lineage>
        <taxon>Bacteria</taxon>
        <taxon>Bacillati</taxon>
        <taxon>Bacillota</taxon>
        <taxon>Bacilli</taxon>
        <taxon>Bacillales</taxon>
        <taxon>Paenibacillaceae</taxon>
        <taxon>Paenibacillus</taxon>
    </lineage>
</organism>
<evidence type="ECO:0000313" key="5">
    <source>
        <dbReference type="Proteomes" id="UP000215596"/>
    </source>
</evidence>
<evidence type="ECO:0000313" key="4">
    <source>
        <dbReference type="EMBL" id="PAD80570.1"/>
    </source>
</evidence>
<feature type="transmembrane region" description="Helical" evidence="1">
    <location>
        <begin position="209"/>
        <end position="230"/>
    </location>
</feature>
<name>A0A268F5E0_9BACL</name>
<feature type="transmembrane region" description="Helical" evidence="1">
    <location>
        <begin position="236"/>
        <end position="254"/>
    </location>
</feature>
<feature type="transmembrane region" description="Helical" evidence="1">
    <location>
        <begin position="38"/>
        <end position="57"/>
    </location>
</feature>
<dbReference type="Proteomes" id="UP000215596">
    <property type="component" value="Unassembled WGS sequence"/>
</dbReference>
<dbReference type="GO" id="GO:0016020">
    <property type="term" value="C:membrane"/>
    <property type="evidence" value="ECO:0007669"/>
    <property type="project" value="UniProtKB-SubCell"/>
</dbReference>
<keyword evidence="6" id="KW-1185">Reference proteome</keyword>
<dbReference type="Pfam" id="PF14378">
    <property type="entry name" value="PAP2_3"/>
    <property type="match status" value="1"/>
</dbReference>
<dbReference type="EMBL" id="WOAA01000001">
    <property type="protein sequence ID" value="MUG64403.1"/>
    <property type="molecule type" value="Genomic_DNA"/>
</dbReference>
<reference evidence="3 6" key="2">
    <citation type="submission" date="2019-11" db="EMBL/GenBank/DDBJ databases">
        <title>Draft genome sequences of five Paenibacillus species of dairy origin.</title>
        <authorList>
            <person name="Olajide A.M."/>
            <person name="Chen S."/>
            <person name="Lapointe G."/>
        </authorList>
    </citation>
    <scope>NUCLEOTIDE SEQUENCE [LARGE SCALE GENOMIC DNA]</scope>
    <source>
        <strain evidence="3 6">3CS1</strain>
    </source>
</reference>
<feature type="transmembrane region" description="Helical" evidence="1">
    <location>
        <begin position="99"/>
        <end position="121"/>
    </location>
</feature>
<feature type="domain" description="Inositolphosphotransferase Aur1/Ipt1" evidence="2">
    <location>
        <begin position="84"/>
        <end position="248"/>
    </location>
</feature>
<protein>
    <submittedName>
        <fullName evidence="4">Inositol phosphorylceramide synthase</fullName>
    </submittedName>
    <submittedName>
        <fullName evidence="3">Phosphatase PAP2 family protein</fullName>
    </submittedName>
</protein>
<reference evidence="4 5" key="1">
    <citation type="submission" date="2017-07" db="EMBL/GenBank/DDBJ databases">
        <title>Isolation and whole genome analysis of endospore-forming bacteria from heroin.</title>
        <authorList>
            <person name="Kalinowski J."/>
            <person name="Ahrens B."/>
            <person name="Al-Dilaimi A."/>
            <person name="Winkler A."/>
            <person name="Wibberg D."/>
            <person name="Schleenbecker U."/>
            <person name="Ruckert C."/>
            <person name="Wolfel R."/>
            <person name="Grass G."/>
        </authorList>
    </citation>
    <scope>NUCLEOTIDE SEQUENCE [LARGE SCALE GENOMIC DNA]</scope>
    <source>
        <strain evidence="4 5">7537-G1</strain>
    </source>
</reference>
<feature type="transmembrane region" description="Helical" evidence="1">
    <location>
        <begin position="127"/>
        <end position="149"/>
    </location>
</feature>
<dbReference type="InterPro" id="IPR026841">
    <property type="entry name" value="Aur1/Ipt1"/>
</dbReference>